<comment type="caution">
    <text evidence="1">The sequence shown here is derived from an EMBL/GenBank/DDBJ whole genome shotgun (WGS) entry which is preliminary data.</text>
</comment>
<reference evidence="1" key="1">
    <citation type="submission" date="2020-12" db="EMBL/GenBank/DDBJ databases">
        <title>Bacterial taxonomy.</title>
        <authorList>
            <person name="Pan X."/>
        </authorList>
    </citation>
    <scope>NUCLEOTIDE SEQUENCE</scope>
    <source>
        <strain evidence="1">B2012</strain>
    </source>
</reference>
<accession>A0A934MC17</accession>
<gene>
    <name evidence="1" type="ORF">JCR33_03715</name>
</gene>
<keyword evidence="2" id="KW-1185">Reference proteome</keyword>
<protein>
    <submittedName>
        <fullName evidence="1">Uncharacterized protein</fullName>
    </submittedName>
</protein>
<name>A0A934MC17_9HYPH</name>
<dbReference type="AlphaFoldDB" id="A0A934MC17"/>
<organism evidence="1 2">
    <name type="scientific">Acuticoccus mangrovi</name>
    <dbReference type="NCBI Taxonomy" id="2796142"/>
    <lineage>
        <taxon>Bacteria</taxon>
        <taxon>Pseudomonadati</taxon>
        <taxon>Pseudomonadota</taxon>
        <taxon>Alphaproteobacteria</taxon>
        <taxon>Hyphomicrobiales</taxon>
        <taxon>Amorphaceae</taxon>
        <taxon>Acuticoccus</taxon>
    </lineage>
</organism>
<dbReference type="RefSeq" id="WP_198880673.1">
    <property type="nucleotide sequence ID" value="NZ_JAEKJA010000002.1"/>
</dbReference>
<sequence>MSTMACTVAPSGGLEVATDCMNLGSRKHLRVTLRNPRDEPVETWTVEICIAARLAGIYGACCPELAGCRYRILPSVVNRAVPSQGTLTFGLLFEALS</sequence>
<proteinExistence type="predicted"/>
<dbReference type="EMBL" id="JAEKJA010000002">
    <property type="protein sequence ID" value="MBJ3774777.1"/>
    <property type="molecule type" value="Genomic_DNA"/>
</dbReference>
<evidence type="ECO:0000313" key="1">
    <source>
        <dbReference type="EMBL" id="MBJ3774777.1"/>
    </source>
</evidence>
<dbReference type="Proteomes" id="UP000609531">
    <property type="component" value="Unassembled WGS sequence"/>
</dbReference>
<evidence type="ECO:0000313" key="2">
    <source>
        <dbReference type="Proteomes" id="UP000609531"/>
    </source>
</evidence>